<dbReference type="STRING" id="443144.GM21_0741"/>
<feature type="domain" description="PAC" evidence="15">
    <location>
        <begin position="627"/>
        <end position="678"/>
    </location>
</feature>
<evidence type="ECO:0000256" key="7">
    <source>
        <dbReference type="ARBA" id="ARBA00022989"/>
    </source>
</evidence>
<dbReference type="SUPFAM" id="SSF52172">
    <property type="entry name" value="CheY-like"/>
    <property type="match status" value="1"/>
</dbReference>
<dbReference type="PANTHER" id="PTHR43065:SF42">
    <property type="entry name" value="TWO-COMPONENT SENSOR PPRA"/>
    <property type="match status" value="1"/>
</dbReference>
<feature type="transmembrane region" description="Helical" evidence="11">
    <location>
        <begin position="173"/>
        <end position="192"/>
    </location>
</feature>
<dbReference type="PROSITE" id="PS50110">
    <property type="entry name" value="RESPONSE_REGULATORY"/>
    <property type="match status" value="1"/>
</dbReference>
<evidence type="ECO:0000256" key="1">
    <source>
        <dbReference type="ARBA" id="ARBA00000085"/>
    </source>
</evidence>
<reference evidence="16" key="1">
    <citation type="submission" date="2009-07" db="EMBL/GenBank/DDBJ databases">
        <title>Complete sequence of Geobacter sp. M21.</title>
        <authorList>
            <consortium name="US DOE Joint Genome Institute"/>
            <person name="Lucas S."/>
            <person name="Copeland A."/>
            <person name="Lapidus A."/>
            <person name="Glavina del Rio T."/>
            <person name="Dalin E."/>
            <person name="Tice H."/>
            <person name="Bruce D."/>
            <person name="Goodwin L."/>
            <person name="Pitluck S."/>
            <person name="Saunders E."/>
            <person name="Brettin T."/>
            <person name="Detter J.C."/>
            <person name="Han C."/>
            <person name="Larimer F."/>
            <person name="Land M."/>
            <person name="Hauser L."/>
            <person name="Kyrpides N."/>
            <person name="Ovchinnikova G."/>
            <person name="Lovley D."/>
        </authorList>
    </citation>
    <scope>NUCLEOTIDE SEQUENCE [LARGE SCALE GENOMIC DNA]</scope>
    <source>
        <strain evidence="16">M21</strain>
    </source>
</reference>
<feature type="transmembrane region" description="Helical" evidence="11">
    <location>
        <begin position="44"/>
        <end position="74"/>
    </location>
</feature>
<evidence type="ECO:0000256" key="3">
    <source>
        <dbReference type="ARBA" id="ARBA00012438"/>
    </source>
</evidence>
<dbReference type="SUPFAM" id="SSF55785">
    <property type="entry name" value="PYP-like sensor domain (PAS domain)"/>
    <property type="match status" value="2"/>
</dbReference>
<dbReference type="PROSITE" id="PS50109">
    <property type="entry name" value="HIS_KIN"/>
    <property type="match status" value="1"/>
</dbReference>
<dbReference type="KEGG" id="gem:GM21_0741"/>
<dbReference type="Gene3D" id="3.30.450.20">
    <property type="entry name" value="PAS domain"/>
    <property type="match status" value="2"/>
</dbReference>
<dbReference type="InterPro" id="IPR001789">
    <property type="entry name" value="Sig_transdc_resp-reg_receiver"/>
</dbReference>
<evidence type="ECO:0000259" key="13">
    <source>
        <dbReference type="PROSITE" id="PS50110"/>
    </source>
</evidence>
<dbReference type="PRINTS" id="PR00344">
    <property type="entry name" value="BCTRLSENSOR"/>
</dbReference>
<dbReference type="InterPro" id="IPR003661">
    <property type="entry name" value="HisK_dim/P_dom"/>
</dbReference>
<dbReference type="CDD" id="cd00082">
    <property type="entry name" value="HisKA"/>
    <property type="match status" value="1"/>
</dbReference>
<dbReference type="InterPro" id="IPR036890">
    <property type="entry name" value="HATPase_C_sf"/>
</dbReference>
<keyword evidence="16" id="KW-0418">Kinase</keyword>
<feature type="transmembrane region" description="Helical" evidence="11">
    <location>
        <begin position="108"/>
        <end position="129"/>
    </location>
</feature>
<dbReference type="SMART" id="SM00388">
    <property type="entry name" value="HisKA"/>
    <property type="match status" value="1"/>
</dbReference>
<evidence type="ECO:0000259" key="12">
    <source>
        <dbReference type="PROSITE" id="PS50109"/>
    </source>
</evidence>
<dbReference type="InterPro" id="IPR004358">
    <property type="entry name" value="Sig_transdc_His_kin-like_C"/>
</dbReference>
<dbReference type="Pfam" id="PF13426">
    <property type="entry name" value="PAS_9"/>
    <property type="match status" value="2"/>
</dbReference>
<keyword evidence="8 11" id="KW-0472">Membrane</keyword>
<dbReference type="SUPFAM" id="SSF55874">
    <property type="entry name" value="ATPase domain of HSP90 chaperone/DNA topoisomerase II/histidine kinase"/>
    <property type="match status" value="1"/>
</dbReference>
<keyword evidence="5 9" id="KW-0597">Phosphoprotein</keyword>
<dbReference type="Pfam" id="PF00512">
    <property type="entry name" value="HisKA"/>
    <property type="match status" value="1"/>
</dbReference>
<feature type="modified residue" description="4-aspartylphosphate" evidence="9">
    <location>
        <position position="1118"/>
    </location>
</feature>
<proteinExistence type="predicted"/>
<name>C6E0X5_GEOSM</name>
<dbReference type="PROSITE" id="PS50112">
    <property type="entry name" value="PAS"/>
    <property type="match status" value="1"/>
</dbReference>
<feature type="coiled-coil region" evidence="10">
    <location>
        <begin position="523"/>
        <end position="557"/>
    </location>
</feature>
<dbReference type="PANTHER" id="PTHR43065">
    <property type="entry name" value="SENSOR HISTIDINE KINASE"/>
    <property type="match status" value="1"/>
</dbReference>
<feature type="domain" description="PAS" evidence="14">
    <location>
        <begin position="679"/>
        <end position="727"/>
    </location>
</feature>
<comment type="subcellular location">
    <subcellularLocation>
        <location evidence="2">Cell membrane</location>
        <topology evidence="2">Multi-pass membrane protein</topology>
    </subcellularLocation>
</comment>
<dbReference type="eggNOG" id="COG4191">
    <property type="taxonomic scope" value="Bacteria"/>
</dbReference>
<evidence type="ECO:0000256" key="6">
    <source>
        <dbReference type="ARBA" id="ARBA00022692"/>
    </source>
</evidence>
<evidence type="ECO:0000256" key="8">
    <source>
        <dbReference type="ARBA" id="ARBA00023136"/>
    </source>
</evidence>
<evidence type="ECO:0000256" key="11">
    <source>
        <dbReference type="SAM" id="Phobius"/>
    </source>
</evidence>
<dbReference type="InterPro" id="IPR005467">
    <property type="entry name" value="His_kinase_dom"/>
</dbReference>
<keyword evidence="10" id="KW-0175">Coiled coil</keyword>
<dbReference type="GO" id="GO:0005886">
    <property type="term" value="C:plasma membrane"/>
    <property type="evidence" value="ECO:0007669"/>
    <property type="project" value="UniProtKB-SubCell"/>
</dbReference>
<keyword evidence="7 11" id="KW-1133">Transmembrane helix</keyword>
<keyword evidence="16" id="KW-0808">Transferase</keyword>
<evidence type="ECO:0000259" key="14">
    <source>
        <dbReference type="PROSITE" id="PS50112"/>
    </source>
</evidence>
<dbReference type="SMART" id="SM00387">
    <property type="entry name" value="HATPase_c"/>
    <property type="match status" value="1"/>
</dbReference>
<dbReference type="SUPFAM" id="SSF47384">
    <property type="entry name" value="Homodimeric domain of signal transducing histidine kinase"/>
    <property type="match status" value="1"/>
</dbReference>
<dbReference type="PROSITE" id="PS50113">
    <property type="entry name" value="PAC"/>
    <property type="match status" value="2"/>
</dbReference>
<evidence type="ECO:0000259" key="15">
    <source>
        <dbReference type="PROSITE" id="PS50113"/>
    </source>
</evidence>
<dbReference type="EC" id="2.7.13.3" evidence="3"/>
<organism evidence="16">
    <name type="scientific">Geobacter sp. (strain M21)</name>
    <dbReference type="NCBI Taxonomy" id="443144"/>
    <lineage>
        <taxon>Bacteria</taxon>
        <taxon>Pseudomonadati</taxon>
        <taxon>Thermodesulfobacteriota</taxon>
        <taxon>Desulfuromonadia</taxon>
        <taxon>Geobacterales</taxon>
        <taxon>Geobacteraceae</taxon>
        <taxon>Geobacter</taxon>
    </lineage>
</organism>
<dbReference type="InterPro" id="IPR003594">
    <property type="entry name" value="HATPase_dom"/>
</dbReference>
<dbReference type="SMART" id="SM00086">
    <property type="entry name" value="PAC"/>
    <property type="match status" value="2"/>
</dbReference>
<feature type="domain" description="PAC" evidence="15">
    <location>
        <begin position="752"/>
        <end position="804"/>
    </location>
</feature>
<dbReference type="CDD" id="cd00130">
    <property type="entry name" value="PAS"/>
    <property type="match status" value="2"/>
</dbReference>
<dbReference type="SMART" id="SM00091">
    <property type="entry name" value="PAS"/>
    <property type="match status" value="2"/>
</dbReference>
<feature type="transmembrane region" description="Helical" evidence="11">
    <location>
        <begin position="141"/>
        <end position="161"/>
    </location>
</feature>
<comment type="catalytic activity">
    <reaction evidence="1">
        <text>ATP + protein L-histidine = ADP + protein N-phospho-L-histidine.</text>
        <dbReference type="EC" id="2.7.13.3"/>
    </reaction>
</comment>
<dbReference type="Pfam" id="PF02743">
    <property type="entry name" value="dCache_1"/>
    <property type="match status" value="1"/>
</dbReference>
<keyword evidence="4" id="KW-1003">Cell membrane</keyword>
<keyword evidence="6 11" id="KW-0812">Transmembrane</keyword>
<dbReference type="EMBL" id="CP001661">
    <property type="protein sequence ID" value="ACT16815.1"/>
    <property type="molecule type" value="Genomic_DNA"/>
</dbReference>
<dbReference type="Gene3D" id="3.40.50.2300">
    <property type="match status" value="1"/>
</dbReference>
<dbReference type="HOGENOM" id="CLU_003851_1_1_7"/>
<dbReference type="Pfam" id="PF00072">
    <property type="entry name" value="Response_reg"/>
    <property type="match status" value="1"/>
</dbReference>
<evidence type="ECO:0000313" key="16">
    <source>
        <dbReference type="EMBL" id="ACT16815.1"/>
    </source>
</evidence>
<evidence type="ECO:0000256" key="9">
    <source>
        <dbReference type="PROSITE-ProRule" id="PRU00169"/>
    </source>
</evidence>
<feature type="transmembrane region" description="Helical" evidence="11">
    <location>
        <begin position="15"/>
        <end position="32"/>
    </location>
</feature>
<evidence type="ECO:0000256" key="5">
    <source>
        <dbReference type="ARBA" id="ARBA00022553"/>
    </source>
</evidence>
<gene>
    <name evidence="16" type="ordered locus">GM21_0741</name>
</gene>
<dbReference type="InterPro" id="IPR033479">
    <property type="entry name" value="dCache_1"/>
</dbReference>
<dbReference type="Gene3D" id="3.30.565.10">
    <property type="entry name" value="Histidine kinase-like ATPase, C-terminal domain"/>
    <property type="match status" value="1"/>
</dbReference>
<evidence type="ECO:0000256" key="2">
    <source>
        <dbReference type="ARBA" id="ARBA00004651"/>
    </source>
</evidence>
<feature type="transmembrane region" description="Helical" evidence="11">
    <location>
        <begin position="80"/>
        <end position="96"/>
    </location>
</feature>
<evidence type="ECO:0000256" key="4">
    <source>
        <dbReference type="ARBA" id="ARBA00022475"/>
    </source>
</evidence>
<dbReference type="OrthoDB" id="5389090at2"/>
<dbReference type="InterPro" id="IPR036097">
    <property type="entry name" value="HisK_dim/P_sf"/>
</dbReference>
<dbReference type="InterPro" id="IPR000014">
    <property type="entry name" value="PAS"/>
</dbReference>
<dbReference type="Gene3D" id="1.10.287.130">
    <property type="match status" value="1"/>
</dbReference>
<evidence type="ECO:0000256" key="10">
    <source>
        <dbReference type="SAM" id="Coils"/>
    </source>
</evidence>
<dbReference type="InterPro" id="IPR000700">
    <property type="entry name" value="PAS-assoc_C"/>
</dbReference>
<dbReference type="GO" id="GO:0000155">
    <property type="term" value="F:phosphorelay sensor kinase activity"/>
    <property type="evidence" value="ECO:0007669"/>
    <property type="project" value="InterPro"/>
</dbReference>
<feature type="domain" description="Response regulatory" evidence="13">
    <location>
        <begin position="1068"/>
        <end position="1182"/>
    </location>
</feature>
<dbReference type="eggNOG" id="COG2202">
    <property type="taxonomic scope" value="Bacteria"/>
</dbReference>
<dbReference type="InterPro" id="IPR001610">
    <property type="entry name" value="PAC"/>
</dbReference>
<protein>
    <recommendedName>
        <fullName evidence="3">histidine kinase</fullName>
        <ecNumber evidence="3">2.7.13.3</ecNumber>
    </recommendedName>
</protein>
<feature type="domain" description="Histidine kinase" evidence="12">
    <location>
        <begin position="820"/>
        <end position="1045"/>
    </location>
</feature>
<dbReference type="NCBIfam" id="TIGR00229">
    <property type="entry name" value="sensory_box"/>
    <property type="match status" value="2"/>
</dbReference>
<dbReference type="InterPro" id="IPR011006">
    <property type="entry name" value="CheY-like_superfamily"/>
</dbReference>
<accession>C6E0X5</accession>
<dbReference type="SMART" id="SM00448">
    <property type="entry name" value="REC"/>
    <property type="match status" value="1"/>
</dbReference>
<dbReference type="Pfam" id="PF02518">
    <property type="entry name" value="HATPase_c"/>
    <property type="match status" value="1"/>
</dbReference>
<sequence>MFTDDGHLANGRTRSALIFLVLTAFGLAGNYFKFPLFLNIDFLFGSIFALFALQLLGLRLGTAAAALIGCYTYVLWNHPYAAIILAAEAAAVGALMERRKYGMISADIVYWVFMGVPLVYLFYHGAMHVPLSNVHIIASKQAMNGVANAIVARLLFTVFALRSRSAMIPFREMITSLLAFFVVAPALLLLTLEGRGDFAETDEIIRAGLKRDIDREASQLATWVTNRKAVIESLADLAESNSPEKMQPYLEQATKSDTNFLSAGLLDRSATLKAYYSLHDDLGEMNTGKTFINDHYIPKLKQTLKPMLSETVQAKDNGPKLLVSMLAPVVVRGEYRGYVIGVLSLQQIKERLERSSSYKGTHYTLLDRKGTVIMSNRFDQTTMTPFRRGKGTIKKLDSGISQFVPDAPPNTPMSERWKKSRYSAESTIGELAEWRLVLEQPAAPFQKQLYDSCTKKLILISLLMLMALALASFLGRRIMVTIENLRRVTNDLPSRLASGGFVDWPQSGITETNNLIENFQVMSETIEEHLTELQLLNDSLEQRVQERTQQVERLASEQRTILTTMPIGACLLVDRKIRMANQAFDKITGYEPGKTLGMDTAQLHPDLQSYQQFWDAASSATAKGGIHSADMELRRKDGSLIWCNLVGQMVNPTAPEEGFIWMVQDISERKTMESQLRASETHYRLLTEDVADVVWKLDAGYRFTYISPADERLRGYRADEVLGHTILEQTTSEWHAAITEKMRPGEDARETSPLEIQQRCKDGQLIWTEIFFTADHDADGAITGYHGITRDITQRKQAVELEQQLLHAQKLESLGVLAGGLAHDFNNILMAIIGNADLAQIHLGTGSPAAENLQRIQNAASRAADLTSQMLAYSGKGRFVVERIDLNSLLDDMLHLLEVSISKKAALKFNLHRPLPHIVADATQIRQVVMNLVINASEAIGDNSGEITISTGCSQCVEECRRGRKVSRDQGERPCVYLVIADTGCGMGSETVAKIFDPFFTTKFTGRGLGMAAVQGIVKGHKGTVKISSEPGRGTTFTICFPVAEATGEAPAENRNETGVEVWQGSGTVLLVEDEDTVREIGVQMLESLGLKALTAKDGEEAVEVFRRGEEVSFVILDLTMPRMDGKQCLRELRRLDPAVKVIMSSGFNEQEIARDLDGGPCGFIQKPYDLPELQQAIGKYIGKPEPFATENF</sequence>
<dbReference type="InterPro" id="IPR035965">
    <property type="entry name" value="PAS-like_dom_sf"/>
</dbReference>
<dbReference type="AlphaFoldDB" id="C6E0X5"/>